<dbReference type="PANTHER" id="PTHR12468:SF2">
    <property type="entry name" value="GPI MANNOSYLTRANSFERASE 2"/>
    <property type="match status" value="1"/>
</dbReference>
<evidence type="ECO:0000256" key="11">
    <source>
        <dbReference type="ARBA" id="ARBA00023136"/>
    </source>
</evidence>
<comment type="pathway">
    <text evidence="2 12">Glycolipid biosynthesis; glycosylphosphatidylinositol-anchor biosynthesis.</text>
</comment>
<evidence type="ECO:0000256" key="1">
    <source>
        <dbReference type="ARBA" id="ARBA00004477"/>
    </source>
</evidence>
<evidence type="ECO:0000313" key="15">
    <source>
        <dbReference type="Proteomes" id="UP000245783"/>
    </source>
</evidence>
<evidence type="ECO:0000256" key="2">
    <source>
        <dbReference type="ARBA" id="ARBA00004687"/>
    </source>
</evidence>
<evidence type="ECO:0000256" key="13">
    <source>
        <dbReference type="SAM" id="MobiDB-lite"/>
    </source>
</evidence>
<keyword evidence="10 12" id="KW-1133">Transmembrane helix</keyword>
<dbReference type="GO" id="GO:0005789">
    <property type="term" value="C:endoplasmic reticulum membrane"/>
    <property type="evidence" value="ECO:0007669"/>
    <property type="project" value="UniProtKB-SubCell"/>
</dbReference>
<dbReference type="GO" id="GO:0031501">
    <property type="term" value="C:mannosyltransferase complex"/>
    <property type="evidence" value="ECO:0007669"/>
    <property type="project" value="TreeGrafter"/>
</dbReference>
<keyword evidence="5 12" id="KW-0337">GPI-anchor biosynthesis</keyword>
<proteinExistence type="inferred from homology"/>
<dbReference type="UniPathway" id="UPA00196"/>
<feature type="region of interest" description="Disordered" evidence="13">
    <location>
        <begin position="498"/>
        <end position="533"/>
    </location>
</feature>
<reference evidence="14 15" key="1">
    <citation type="journal article" date="2018" name="Mol. Biol. Evol.">
        <title>Broad Genomic Sampling Reveals a Smut Pathogenic Ancestry of the Fungal Clade Ustilaginomycotina.</title>
        <authorList>
            <person name="Kijpornyongpan T."/>
            <person name="Mondo S.J."/>
            <person name="Barry K."/>
            <person name="Sandor L."/>
            <person name="Lee J."/>
            <person name="Lipzen A."/>
            <person name="Pangilinan J."/>
            <person name="LaButti K."/>
            <person name="Hainaut M."/>
            <person name="Henrissat B."/>
            <person name="Grigoriev I.V."/>
            <person name="Spatafora J.W."/>
            <person name="Aime M.C."/>
        </authorList>
    </citation>
    <scope>NUCLEOTIDE SEQUENCE [LARGE SCALE GENOMIC DNA]</scope>
    <source>
        <strain evidence="14 15">MCA 4658</strain>
    </source>
</reference>
<dbReference type="Pfam" id="PF04188">
    <property type="entry name" value="Mannosyl_trans2"/>
    <property type="match status" value="1"/>
</dbReference>
<evidence type="ECO:0000256" key="8">
    <source>
        <dbReference type="ARBA" id="ARBA00022692"/>
    </source>
</evidence>
<evidence type="ECO:0000256" key="5">
    <source>
        <dbReference type="ARBA" id="ARBA00022502"/>
    </source>
</evidence>
<feature type="transmembrane region" description="Helical" evidence="12">
    <location>
        <begin position="548"/>
        <end position="567"/>
    </location>
</feature>
<evidence type="ECO:0000256" key="9">
    <source>
        <dbReference type="ARBA" id="ARBA00022824"/>
    </source>
</evidence>
<comment type="caution">
    <text evidence="12">Lacks conserved residue(s) required for the propagation of feature annotation.</text>
</comment>
<feature type="compositionally biased region" description="Polar residues" evidence="13">
    <location>
        <begin position="1"/>
        <end position="11"/>
    </location>
</feature>
<evidence type="ECO:0000256" key="6">
    <source>
        <dbReference type="ARBA" id="ARBA00022676"/>
    </source>
</evidence>
<evidence type="ECO:0000256" key="10">
    <source>
        <dbReference type="ARBA" id="ARBA00022989"/>
    </source>
</evidence>
<keyword evidence="7 12" id="KW-0808">Transferase</keyword>
<dbReference type="AlphaFoldDB" id="A0A316W0N0"/>
<dbReference type="GeneID" id="37039599"/>
<evidence type="ECO:0000313" key="14">
    <source>
        <dbReference type="EMBL" id="PWN43406.1"/>
    </source>
</evidence>
<keyword evidence="9 12" id="KW-0256">Endoplasmic reticulum</keyword>
<organism evidence="14 15">
    <name type="scientific">Ceraceosorus guamensis</name>
    <dbReference type="NCBI Taxonomy" id="1522189"/>
    <lineage>
        <taxon>Eukaryota</taxon>
        <taxon>Fungi</taxon>
        <taxon>Dikarya</taxon>
        <taxon>Basidiomycota</taxon>
        <taxon>Ustilaginomycotina</taxon>
        <taxon>Exobasidiomycetes</taxon>
        <taxon>Ceraceosorales</taxon>
        <taxon>Ceraceosoraceae</taxon>
        <taxon>Ceraceosorus</taxon>
    </lineage>
</organism>
<feature type="compositionally biased region" description="Polar residues" evidence="13">
    <location>
        <begin position="520"/>
        <end position="530"/>
    </location>
</feature>
<dbReference type="GO" id="GO:0004376">
    <property type="term" value="F:GPI mannosyltransferase activity"/>
    <property type="evidence" value="ECO:0007669"/>
    <property type="project" value="InterPro"/>
</dbReference>
<evidence type="ECO:0000256" key="3">
    <source>
        <dbReference type="ARBA" id="ARBA00008698"/>
    </source>
</evidence>
<dbReference type="EMBL" id="KZ819370">
    <property type="protein sequence ID" value="PWN43406.1"/>
    <property type="molecule type" value="Genomic_DNA"/>
</dbReference>
<dbReference type="InterPro" id="IPR007315">
    <property type="entry name" value="PIG-V/Gpi18"/>
</dbReference>
<feature type="transmembrane region" description="Helical" evidence="12">
    <location>
        <begin position="148"/>
        <end position="168"/>
    </location>
</feature>
<feature type="compositionally biased region" description="Basic and acidic residues" evidence="13">
    <location>
        <begin position="19"/>
        <end position="29"/>
    </location>
</feature>
<keyword evidence="6 12" id="KW-0328">Glycosyltransferase</keyword>
<keyword evidence="11 12" id="KW-0472">Membrane</keyword>
<comment type="subcellular location">
    <subcellularLocation>
        <location evidence="1 12">Endoplasmic reticulum membrane</location>
        <topology evidence="1 12">Multi-pass membrane protein</topology>
    </subcellularLocation>
</comment>
<dbReference type="RefSeq" id="XP_025370566.1">
    <property type="nucleotide sequence ID" value="XM_025517729.1"/>
</dbReference>
<dbReference type="GO" id="GO:0006506">
    <property type="term" value="P:GPI anchor biosynthetic process"/>
    <property type="evidence" value="ECO:0007669"/>
    <property type="project" value="UniProtKB-UniPathway"/>
</dbReference>
<evidence type="ECO:0000256" key="12">
    <source>
        <dbReference type="RuleBase" id="RU363112"/>
    </source>
</evidence>
<comment type="function">
    <text evidence="12">Mannosyltransferase involved in glycosylphosphatidylinositol-anchor biosynthesis.</text>
</comment>
<evidence type="ECO:0000256" key="7">
    <source>
        <dbReference type="ARBA" id="ARBA00022679"/>
    </source>
</evidence>
<dbReference type="PANTHER" id="PTHR12468">
    <property type="entry name" value="GPI MANNOSYLTRANSFERASE 2"/>
    <property type="match status" value="1"/>
</dbReference>
<dbReference type="GO" id="GO:0000009">
    <property type="term" value="F:alpha-1,6-mannosyltransferase activity"/>
    <property type="evidence" value="ECO:0007669"/>
    <property type="project" value="InterPro"/>
</dbReference>
<feature type="transmembrane region" description="Helical" evidence="12">
    <location>
        <begin position="41"/>
        <end position="63"/>
    </location>
</feature>
<sequence>MELRTMSSNDPDPSVPSRPRTEKDSRDGRSSTYSTQSVERWLLIVAASHRSLSILLLILFGLLQHPFDASSCVPQSTLATLFTRWDTTHYLSLASPDRRGAEEHSLNGSIGGYWWEHGVAFQPALPWMLRLAGSLPLVIPGQTWSAEAAIAITSTLCALSSIACPLLLFRLGRKHTNDEIFSLTAAFLSILTPSPWAQITPTPEAPFACAFLSLCLLLSSSKAEDDGVEPRPSGTKETLEPSNRPVRPARLVLAAVLGAVCSALRANGVLTSGLLLWHILWDGAGGRRGWTLSMLRCLFLLPLVLVPVVPLILVQVWMQEHMCGPSRAQAHGGSLSEEARIPPYCSDGPYSFSAYSYVQKRYWNVGPFAYWTITQSPNLLSAAPILMPMLDCIWTYYFSDWKSVCRRTLQPWLKGAHVHHTPGVQSRLLTRHRPHSRGRILTMQSAPHMLVVVHHATLSALLLIVMAHTQISLRLAIALPVVWWGAADWVLQGEQGTVGSKRETPCDAKDQGEEKDDGKTSGSKNDSRSCATGAGGKAAVALTPRARYLVGFLVMWNILSLALYAGFYPPA</sequence>
<comment type="similarity">
    <text evidence="3 12">Belongs to the PIGV family.</text>
</comment>
<feature type="transmembrane region" description="Helical" evidence="12">
    <location>
        <begin position="299"/>
        <end position="318"/>
    </location>
</feature>
<accession>A0A316W0N0</accession>
<gene>
    <name evidence="14" type="ORF">IE81DRAFT_90144</name>
</gene>
<feature type="region of interest" description="Disordered" evidence="13">
    <location>
        <begin position="1"/>
        <end position="32"/>
    </location>
</feature>
<dbReference type="STRING" id="1522189.A0A316W0N0"/>
<feature type="region of interest" description="Disordered" evidence="13">
    <location>
        <begin position="224"/>
        <end position="243"/>
    </location>
</feature>
<feature type="compositionally biased region" description="Basic and acidic residues" evidence="13">
    <location>
        <begin position="500"/>
        <end position="519"/>
    </location>
</feature>
<dbReference type="Proteomes" id="UP000245783">
    <property type="component" value="Unassembled WGS sequence"/>
</dbReference>
<evidence type="ECO:0000256" key="4">
    <source>
        <dbReference type="ARBA" id="ARBA00013795"/>
    </source>
</evidence>
<dbReference type="EC" id="2.4.1.-" evidence="12"/>
<keyword evidence="15" id="KW-1185">Reference proteome</keyword>
<keyword evidence="8 12" id="KW-0812">Transmembrane</keyword>
<dbReference type="OrthoDB" id="10252502at2759"/>
<name>A0A316W0N0_9BASI</name>
<protein>
    <recommendedName>
        <fullName evidence="4 12">GPI mannosyltransferase 2</fullName>
        <ecNumber evidence="12">2.4.1.-</ecNumber>
    </recommendedName>
</protein>
<dbReference type="InParanoid" id="A0A316W0N0"/>